<comment type="caution">
    <text evidence="2">The sequence shown here is derived from an EMBL/GenBank/DDBJ whole genome shotgun (WGS) entry which is preliminary data.</text>
</comment>
<dbReference type="EMBL" id="WOEZ01000264">
    <property type="protein sequence ID" value="NPT61354.1"/>
    <property type="molecule type" value="Genomic_DNA"/>
</dbReference>
<name>A0A972P1F2_9BURK</name>
<sequence>MFDAEVAATLLNRWDRKRTYPGDQSSLDLLQEGKLHFRHEGGDVHAHGTDADRRLRVECLTFTDGSRALRVTGADGQGGWTRWTAAEPE</sequence>
<evidence type="ECO:0000313" key="1">
    <source>
        <dbReference type="EMBL" id="NPT61354.1"/>
    </source>
</evidence>
<evidence type="ECO:0000313" key="2">
    <source>
        <dbReference type="EMBL" id="NPT61370.1"/>
    </source>
</evidence>
<gene>
    <name evidence="1" type="ORF">GNZ13_44180</name>
    <name evidence="2" type="ORF">GNZ13_44265</name>
</gene>
<dbReference type="RefSeq" id="WP_172176956.1">
    <property type="nucleotide sequence ID" value="NZ_WOEZ01000264.1"/>
</dbReference>
<proteinExistence type="predicted"/>
<protein>
    <submittedName>
        <fullName evidence="2">Uncharacterized protein</fullName>
    </submittedName>
</protein>
<keyword evidence="3" id="KW-1185">Reference proteome</keyword>
<organism evidence="2 3">
    <name type="scientific">Paraburkholderia elongata</name>
    <dbReference type="NCBI Taxonomy" id="2675747"/>
    <lineage>
        <taxon>Bacteria</taxon>
        <taxon>Pseudomonadati</taxon>
        <taxon>Pseudomonadota</taxon>
        <taxon>Betaproteobacteria</taxon>
        <taxon>Burkholderiales</taxon>
        <taxon>Burkholderiaceae</taxon>
        <taxon>Paraburkholderia</taxon>
    </lineage>
</organism>
<dbReference type="EMBL" id="WOEZ01000265">
    <property type="protein sequence ID" value="NPT61370.1"/>
    <property type="molecule type" value="Genomic_DNA"/>
</dbReference>
<accession>A0A972P1F2</accession>
<reference evidence="2 3" key="1">
    <citation type="submission" date="2019-11" db="EMBL/GenBank/DDBJ databases">
        <title>Metabolism of dissolved organic matter in forest soils.</title>
        <authorList>
            <person name="Cyle K.T."/>
            <person name="Wilhelm R.C."/>
            <person name="Martinez C.E."/>
        </authorList>
    </citation>
    <scope>NUCLEOTIDE SEQUENCE [LARGE SCALE GENOMIC DNA]</scope>
    <source>
        <strain evidence="2 3">5N</strain>
    </source>
</reference>
<dbReference type="AlphaFoldDB" id="A0A972P1F2"/>
<evidence type="ECO:0000313" key="3">
    <source>
        <dbReference type="Proteomes" id="UP000655523"/>
    </source>
</evidence>
<dbReference type="Proteomes" id="UP000655523">
    <property type="component" value="Unassembled WGS sequence"/>
</dbReference>